<evidence type="ECO:0000313" key="3">
    <source>
        <dbReference type="Proteomes" id="UP000237631"/>
    </source>
</evidence>
<keyword evidence="3" id="KW-1185">Reference proteome</keyword>
<dbReference type="EMBL" id="PNEN01001753">
    <property type="protein sequence ID" value="PPJ51444.1"/>
    <property type="molecule type" value="Genomic_DNA"/>
</dbReference>
<evidence type="ECO:0000259" key="1">
    <source>
        <dbReference type="Pfam" id="PF24864"/>
    </source>
</evidence>
<gene>
    <name evidence="2" type="ORF">CBER1_09166</name>
</gene>
<dbReference type="InterPro" id="IPR038883">
    <property type="entry name" value="AN11006-like"/>
</dbReference>
<dbReference type="PANTHER" id="PTHR42085">
    <property type="entry name" value="F-BOX DOMAIN-CONTAINING PROTEIN"/>
    <property type="match status" value="1"/>
</dbReference>
<dbReference type="Proteomes" id="UP000237631">
    <property type="component" value="Unassembled WGS sequence"/>
</dbReference>
<protein>
    <recommendedName>
        <fullName evidence="1">DUF7730 domain-containing protein</fullName>
    </recommendedName>
</protein>
<dbReference type="Pfam" id="PF24864">
    <property type="entry name" value="DUF7730"/>
    <property type="match status" value="1"/>
</dbReference>
<accession>A0A2S6BVE9</accession>
<dbReference type="OrthoDB" id="3639579at2759"/>
<organism evidence="2 3">
    <name type="scientific">Cercospora berteroae</name>
    <dbReference type="NCBI Taxonomy" id="357750"/>
    <lineage>
        <taxon>Eukaryota</taxon>
        <taxon>Fungi</taxon>
        <taxon>Dikarya</taxon>
        <taxon>Ascomycota</taxon>
        <taxon>Pezizomycotina</taxon>
        <taxon>Dothideomycetes</taxon>
        <taxon>Dothideomycetidae</taxon>
        <taxon>Mycosphaerellales</taxon>
        <taxon>Mycosphaerellaceae</taxon>
        <taxon>Cercospora</taxon>
    </lineage>
</organism>
<sequence>MAHRSQRHGCGGRSHGHRRIPPPAERYFDLLPCKIHHIERFLNDIGSVEDVHIPYRRHLLEGEKRGGCLREYYRFPRLLRERENLPDHYKSLPKSKINFLDLPPEIRNQIYEELLVLKRPIEFCPEPFHFDGCLRRHCSQFFGGLGQADKSDFERAENHHHQYYKHNLFPVTAVMRTNRQIHEESSSIFYGQNVFSFSSVAGFVHLDYFLYQIGLGKCALLRKLIVCHPMFSVYPRSNRGEDQFAKAGSLIRADPIYDPTFTYARRWWADGCHYTVDSILVLDKIGRLEKLGLVVPLEADPNVSWPLSILLDVDRFASLDITLFWLEHESIRLIRDPTRWPGAGYVAAEMRAENYYPVKLVKTKVHAQGRYATGWIEKFADELLEIEHEEVELLAKEEAEMKAALFADDLVWAQCWALPRVDSEGL</sequence>
<proteinExistence type="predicted"/>
<dbReference type="PANTHER" id="PTHR42085:SF1">
    <property type="entry name" value="F-BOX DOMAIN-CONTAINING PROTEIN"/>
    <property type="match status" value="1"/>
</dbReference>
<dbReference type="InterPro" id="IPR056632">
    <property type="entry name" value="DUF7730"/>
</dbReference>
<name>A0A2S6BVE9_9PEZI</name>
<feature type="domain" description="DUF7730" evidence="1">
    <location>
        <begin position="99"/>
        <end position="213"/>
    </location>
</feature>
<comment type="caution">
    <text evidence="2">The sequence shown here is derived from an EMBL/GenBank/DDBJ whole genome shotgun (WGS) entry which is preliminary data.</text>
</comment>
<reference evidence="3" key="1">
    <citation type="journal article" date="2017" name="bioRxiv">
        <title>Conservation of a gene cluster reveals novel cercosporin biosynthetic mechanisms and extends production to the genus Colletotrichum.</title>
        <authorList>
            <person name="de Jonge R."/>
            <person name="Ebert M.K."/>
            <person name="Huitt-Roehl C.R."/>
            <person name="Pal P."/>
            <person name="Suttle J.C."/>
            <person name="Spanner R.E."/>
            <person name="Neubauer J.D."/>
            <person name="Jurick W.M.II."/>
            <person name="Stott K.A."/>
            <person name="Secor G.A."/>
            <person name="Thomma B.P.H.J."/>
            <person name="Van de Peer Y."/>
            <person name="Townsend C.A."/>
            <person name="Bolton M.D."/>
        </authorList>
    </citation>
    <scope>NUCLEOTIDE SEQUENCE [LARGE SCALE GENOMIC DNA]</scope>
    <source>
        <strain evidence="3">CBS538.71</strain>
    </source>
</reference>
<dbReference type="AlphaFoldDB" id="A0A2S6BVE9"/>
<evidence type="ECO:0000313" key="2">
    <source>
        <dbReference type="EMBL" id="PPJ51444.1"/>
    </source>
</evidence>